<reference evidence="11" key="1">
    <citation type="submission" date="2015-09" db="EMBL/GenBank/DDBJ databases">
        <authorList>
            <person name="Bertelli C."/>
        </authorList>
    </citation>
    <scope>NUCLEOTIDE SEQUENCE [LARGE SCALE GENOMIC DNA]</scope>
    <source>
        <strain evidence="11">KNic</strain>
    </source>
</reference>
<dbReference type="InterPro" id="IPR005815">
    <property type="entry name" value="BioA"/>
</dbReference>
<comment type="similarity">
    <text evidence="9">Belongs to the class-III pyridoxal-phosphate-dependent aminotransferase family. BioA subfamily.</text>
</comment>
<dbReference type="GO" id="GO:0009102">
    <property type="term" value="P:biotin biosynthetic process"/>
    <property type="evidence" value="ECO:0007669"/>
    <property type="project" value="UniProtKB-UniRule"/>
</dbReference>
<evidence type="ECO:0000256" key="5">
    <source>
        <dbReference type="ARBA" id="ARBA00022691"/>
    </source>
</evidence>
<feature type="site" description="Participates in the substrate recognition with KAPA and in a stacking interaction with the adenine ring of SAM" evidence="9">
    <location>
        <position position="23"/>
    </location>
</feature>
<dbReference type="FunFam" id="3.40.640.10:FF:000004">
    <property type="entry name" value="Acetylornithine aminotransferase"/>
    <property type="match status" value="1"/>
</dbReference>
<evidence type="ECO:0000256" key="7">
    <source>
        <dbReference type="ARBA" id="ARBA00022898"/>
    </source>
</evidence>
<feature type="binding site" evidence="9">
    <location>
        <begin position="310"/>
        <end position="311"/>
    </location>
    <ligand>
        <name>pyridoxal 5'-phosphate</name>
        <dbReference type="ChEBI" id="CHEBI:597326"/>
    </ligand>
</feature>
<dbReference type="RefSeq" id="WP_059061561.1">
    <property type="nucleotide sequence ID" value="NZ_LN879502.1"/>
</dbReference>
<keyword evidence="3 9" id="KW-0032">Aminotransferase</keyword>
<feature type="modified residue" description="N6-(pyridoxal phosphate)lysine" evidence="9">
    <location>
        <position position="275"/>
    </location>
</feature>
<feature type="binding site" evidence="9">
    <location>
        <position position="58"/>
    </location>
    <ligand>
        <name>substrate</name>
    </ligand>
</feature>
<evidence type="ECO:0000256" key="6">
    <source>
        <dbReference type="ARBA" id="ARBA00022756"/>
    </source>
</evidence>
<feature type="binding site" evidence="9">
    <location>
        <position position="309"/>
    </location>
    <ligand>
        <name>substrate</name>
    </ligand>
</feature>
<feature type="binding site" evidence="9">
    <location>
        <begin position="118"/>
        <end position="119"/>
    </location>
    <ligand>
        <name>pyridoxal 5'-phosphate</name>
        <dbReference type="ChEBI" id="CHEBI:597326"/>
    </ligand>
</feature>
<dbReference type="Proteomes" id="UP000069902">
    <property type="component" value="Chromosome cPNK"/>
</dbReference>
<evidence type="ECO:0000313" key="10">
    <source>
        <dbReference type="EMBL" id="CUI17390.1"/>
    </source>
</evidence>
<dbReference type="GO" id="GO:0004015">
    <property type="term" value="F:adenosylmethionine-8-amino-7-oxononanoate transaminase activity"/>
    <property type="evidence" value="ECO:0007669"/>
    <property type="project" value="UniProtKB-UniRule"/>
</dbReference>
<evidence type="ECO:0000256" key="8">
    <source>
        <dbReference type="ARBA" id="ARBA00048449"/>
    </source>
</evidence>
<dbReference type="InterPro" id="IPR015424">
    <property type="entry name" value="PyrdxlP-dep_Trfase"/>
</dbReference>
<dbReference type="InParanoid" id="A0A0U5JD04"/>
<dbReference type="PANTHER" id="PTHR42684">
    <property type="entry name" value="ADENOSYLMETHIONINE-8-AMINO-7-OXONONANOATE AMINOTRANSFERASE"/>
    <property type="match status" value="1"/>
</dbReference>
<dbReference type="CDD" id="cd00610">
    <property type="entry name" value="OAT_like"/>
    <property type="match status" value="1"/>
</dbReference>
<dbReference type="Gene3D" id="3.90.1150.10">
    <property type="entry name" value="Aspartate Aminotransferase, domain 1"/>
    <property type="match status" value="1"/>
</dbReference>
<dbReference type="InterPro" id="IPR015421">
    <property type="entry name" value="PyrdxlP-dep_Trfase_major"/>
</dbReference>
<feature type="binding site" evidence="9">
    <location>
        <position position="400"/>
    </location>
    <ligand>
        <name>substrate</name>
    </ligand>
</feature>
<keyword evidence="7 9" id="KW-0663">Pyridoxal phosphate</keyword>
<dbReference type="PATRIC" id="fig|389348.3.peg.2002"/>
<evidence type="ECO:0000256" key="3">
    <source>
        <dbReference type="ARBA" id="ARBA00022576"/>
    </source>
</evidence>
<evidence type="ECO:0000256" key="1">
    <source>
        <dbReference type="ARBA" id="ARBA00001933"/>
    </source>
</evidence>
<keyword evidence="4 9" id="KW-0808">Transferase</keyword>
<dbReference type="InterPro" id="IPR005814">
    <property type="entry name" value="Aminotrans_3"/>
</dbReference>
<protein>
    <recommendedName>
        <fullName evidence="9">Adenosylmethionine-8-amino-7-oxononanoate aminotransferase</fullName>
        <ecNumber evidence="9">2.6.1.62</ecNumber>
    </recommendedName>
    <alternativeName>
        <fullName evidence="9">7,8-diamino-pelargonic acid aminotransferase</fullName>
        <shortName evidence="9">DAPA AT</shortName>
        <shortName evidence="9">DAPA aminotransferase</shortName>
    </alternativeName>
    <alternativeName>
        <fullName evidence="9">7,8-diaminononanoate synthase</fullName>
        <shortName evidence="9">DANS</shortName>
    </alternativeName>
    <alternativeName>
        <fullName evidence="9">Diaminopelargonic acid synthase</fullName>
    </alternativeName>
</protein>
<dbReference type="GO" id="GO:0004141">
    <property type="term" value="F:dethiobiotin synthase activity"/>
    <property type="evidence" value="ECO:0007669"/>
    <property type="project" value="TreeGrafter"/>
</dbReference>
<organism evidence="10 11">
    <name type="scientific">Candidatus Protochlamydia naegleriophila</name>
    <dbReference type="NCBI Taxonomy" id="389348"/>
    <lineage>
        <taxon>Bacteria</taxon>
        <taxon>Pseudomonadati</taxon>
        <taxon>Chlamydiota</taxon>
        <taxon>Chlamydiia</taxon>
        <taxon>Parachlamydiales</taxon>
        <taxon>Parachlamydiaceae</taxon>
        <taxon>Candidatus Protochlamydia</taxon>
    </lineage>
</organism>
<comment type="subunit">
    <text evidence="9">Homodimer.</text>
</comment>
<feature type="binding site" evidence="9">
    <location>
        <position position="275"/>
    </location>
    <ligand>
        <name>substrate</name>
    </ligand>
</feature>
<dbReference type="SUPFAM" id="SSF53383">
    <property type="entry name" value="PLP-dependent transferases"/>
    <property type="match status" value="1"/>
</dbReference>
<evidence type="ECO:0000256" key="2">
    <source>
        <dbReference type="ARBA" id="ARBA00005063"/>
    </source>
</evidence>
<dbReference type="KEGG" id="pnl:PNK_1783"/>
<dbReference type="AlphaFoldDB" id="A0A0U5JD04"/>
<comment type="catalytic activity">
    <reaction evidence="8 9">
        <text>(8S)-8-amino-7-oxononanoate + S-adenosyl-L-methionine = S-adenosyl-4-methylsulfanyl-2-oxobutanoate + (7R,8S)-7,8-diammoniononanoate</text>
        <dbReference type="Rhea" id="RHEA:16861"/>
        <dbReference type="ChEBI" id="CHEBI:16490"/>
        <dbReference type="ChEBI" id="CHEBI:59789"/>
        <dbReference type="ChEBI" id="CHEBI:149468"/>
        <dbReference type="ChEBI" id="CHEBI:149469"/>
        <dbReference type="EC" id="2.6.1.62"/>
    </reaction>
</comment>
<evidence type="ECO:0000256" key="4">
    <source>
        <dbReference type="ARBA" id="ARBA00022679"/>
    </source>
</evidence>
<keyword evidence="9" id="KW-0963">Cytoplasm</keyword>
<name>A0A0U5JD04_9BACT</name>
<dbReference type="HAMAP" id="MF_00834">
    <property type="entry name" value="BioA"/>
    <property type="match status" value="1"/>
</dbReference>
<comment type="cofactor">
    <cofactor evidence="1 9">
        <name>pyridoxal 5'-phosphate</name>
        <dbReference type="ChEBI" id="CHEBI:597326"/>
    </cofactor>
</comment>
<dbReference type="UniPathway" id="UPA00078">
    <property type="reaction ID" value="UER00160"/>
</dbReference>
<dbReference type="Pfam" id="PF00202">
    <property type="entry name" value="Aminotran_3"/>
    <property type="match status" value="1"/>
</dbReference>
<keyword evidence="11" id="KW-1185">Reference proteome</keyword>
<comment type="subcellular location">
    <subcellularLocation>
        <location evidence="9">Cytoplasm</location>
    </subcellularLocation>
</comment>
<dbReference type="GO" id="GO:0030170">
    <property type="term" value="F:pyridoxal phosphate binding"/>
    <property type="evidence" value="ECO:0007669"/>
    <property type="project" value="UniProtKB-UniRule"/>
</dbReference>
<dbReference type="EC" id="2.6.1.62" evidence="9"/>
<dbReference type="PANTHER" id="PTHR42684:SF3">
    <property type="entry name" value="ADENOSYLMETHIONINE-8-AMINO-7-OXONONANOATE AMINOTRANSFERASE"/>
    <property type="match status" value="1"/>
</dbReference>
<sequence length="434" mass="48403">MVSTDDKTDSLVEKDKKCIWHPFTQMQTTRPPILISHAKGAYLYGPDGRAYLDGIASWWVNLHGHAHPYISKKIREQAEKLEHVIFADFTHAPAIELAARLLPLLPGNMSRIFYTDNGSTAVEAAIKMAIQYWYNRDSNTRKTKVIGFRNGYHGDTFGAMSVAGKNGFNQPFWKHLFEIECIDPPVEGKEEQSLAQLQAILEKEGAAGLIFEPLIMGAGGMVIYPAAGLDRLLKLCHRYGVLTIADEVMTGFGRTGTLFACDQLDEAPDIICLSKGITGGFLPLGATACKEEIYKAFLGNTLQQAFLHGHSYTANPLACSSALASLDLLQLDMCSRQRAMIAACHAQFCEKWRGHPKLRRCESLGTVLALEYHSESSHSYFLPFGKRLYNFFLEKEVILRPLGNVLYVLPPYCILEAELHLIYDHIESTLEGDL</sequence>
<accession>A0A0U5JD04</accession>
<feature type="binding site" evidence="9">
    <location>
        <position position="152"/>
    </location>
    <ligand>
        <name>substrate</name>
    </ligand>
</feature>
<dbReference type="NCBIfam" id="TIGR00508">
    <property type="entry name" value="bioA"/>
    <property type="match status" value="1"/>
</dbReference>
<dbReference type="Gene3D" id="3.40.640.10">
    <property type="entry name" value="Type I PLP-dependent aspartate aminotransferase-like (Major domain)"/>
    <property type="match status" value="1"/>
</dbReference>
<dbReference type="InterPro" id="IPR015422">
    <property type="entry name" value="PyrdxlP-dep_Trfase_small"/>
</dbReference>
<dbReference type="STRING" id="389348.PNK_1783"/>
<feature type="binding site" evidence="9">
    <location>
        <position position="246"/>
    </location>
    <ligand>
        <name>pyridoxal 5'-phosphate</name>
        <dbReference type="ChEBI" id="CHEBI:597326"/>
    </ligand>
</feature>
<evidence type="ECO:0000256" key="9">
    <source>
        <dbReference type="HAMAP-Rule" id="MF_00834"/>
    </source>
</evidence>
<evidence type="ECO:0000313" key="11">
    <source>
        <dbReference type="Proteomes" id="UP000069902"/>
    </source>
</evidence>
<dbReference type="GO" id="GO:0005737">
    <property type="term" value="C:cytoplasm"/>
    <property type="evidence" value="ECO:0007669"/>
    <property type="project" value="UniProtKB-SubCell"/>
</dbReference>
<gene>
    <name evidence="9" type="primary">bioA</name>
    <name evidence="10" type="ORF">PNK_1783</name>
</gene>
<dbReference type="FunCoup" id="A0A0U5JD04">
    <property type="interactions" value="149"/>
</dbReference>
<comment type="function">
    <text evidence="9">Catalyzes the transfer of the alpha-amino group from S-adenosyl-L-methionine (SAM) to 7-keto-8-aminopelargonic acid (KAPA) to form 7,8-diaminopelargonic acid (DAPA). It is the only aminotransferase known to utilize SAM as an amino donor.</text>
</comment>
<dbReference type="NCBIfam" id="NF004624">
    <property type="entry name" value="PRK05964.1"/>
    <property type="match status" value="1"/>
</dbReference>
<proteinExistence type="inferred from homology"/>
<dbReference type="EMBL" id="LN879502">
    <property type="protein sequence ID" value="CUI17390.1"/>
    <property type="molecule type" value="Genomic_DNA"/>
</dbReference>
<keyword evidence="5 9" id="KW-0949">S-adenosyl-L-methionine</keyword>
<comment type="pathway">
    <text evidence="2 9">Cofactor biosynthesis; biotin biosynthesis; 7,8-diaminononanoate from 8-amino-7-oxononanoate (SAM route): step 1/1.</text>
</comment>
<keyword evidence="6 9" id="KW-0093">Biotin biosynthesis</keyword>